<gene>
    <name evidence="2" type="ORF">KC01_LOCUS16080</name>
</gene>
<name>A0AAV2K865_KNICA</name>
<dbReference type="AlphaFoldDB" id="A0AAV2K865"/>
<evidence type="ECO:0000313" key="2">
    <source>
        <dbReference type="EMBL" id="CAL1585914.1"/>
    </source>
</evidence>
<dbReference type="Proteomes" id="UP001497482">
    <property type="component" value="Chromosome 17"/>
</dbReference>
<keyword evidence="3" id="KW-1185">Reference proteome</keyword>
<protein>
    <submittedName>
        <fullName evidence="2">Uncharacterized protein</fullName>
    </submittedName>
</protein>
<evidence type="ECO:0000313" key="3">
    <source>
        <dbReference type="Proteomes" id="UP001497482"/>
    </source>
</evidence>
<evidence type="ECO:0000256" key="1">
    <source>
        <dbReference type="SAM" id="MobiDB-lite"/>
    </source>
</evidence>
<accession>A0AAV2K865</accession>
<organism evidence="2 3">
    <name type="scientific">Knipowitschia caucasica</name>
    <name type="common">Caucasian dwarf goby</name>
    <name type="synonym">Pomatoschistus caucasicus</name>
    <dbReference type="NCBI Taxonomy" id="637954"/>
    <lineage>
        <taxon>Eukaryota</taxon>
        <taxon>Metazoa</taxon>
        <taxon>Chordata</taxon>
        <taxon>Craniata</taxon>
        <taxon>Vertebrata</taxon>
        <taxon>Euteleostomi</taxon>
        <taxon>Actinopterygii</taxon>
        <taxon>Neopterygii</taxon>
        <taxon>Teleostei</taxon>
        <taxon>Neoteleostei</taxon>
        <taxon>Acanthomorphata</taxon>
        <taxon>Gobiaria</taxon>
        <taxon>Gobiiformes</taxon>
        <taxon>Gobioidei</taxon>
        <taxon>Gobiidae</taxon>
        <taxon>Gobiinae</taxon>
        <taxon>Knipowitschia</taxon>
    </lineage>
</organism>
<feature type="region of interest" description="Disordered" evidence="1">
    <location>
        <begin position="38"/>
        <end position="72"/>
    </location>
</feature>
<proteinExistence type="predicted"/>
<reference evidence="2 3" key="1">
    <citation type="submission" date="2024-04" db="EMBL/GenBank/DDBJ databases">
        <authorList>
            <person name="Waldvogel A.-M."/>
            <person name="Schoenle A."/>
        </authorList>
    </citation>
    <scope>NUCLEOTIDE SEQUENCE [LARGE SCALE GENOMIC DNA]</scope>
</reference>
<sequence length="120" mass="13404">MVGYDRETRRARNEVWKCLKMDQGELQGDNRWLSRCPERRPGWTAEGSGARNAAEPPRTFVDPATSPAGRSRTRVRIKQRLTVAIFAGSLQGGLRGTLGASVLKLRVWSVVSVFSAFSLW</sequence>
<dbReference type="EMBL" id="OZ035839">
    <property type="protein sequence ID" value="CAL1585914.1"/>
    <property type="molecule type" value="Genomic_DNA"/>
</dbReference>